<comment type="caution">
    <text evidence="5">The sequence shown here is derived from an EMBL/GenBank/DDBJ whole genome shotgun (WGS) entry which is preliminary data.</text>
</comment>
<dbReference type="EMBL" id="CAJOAZ010020163">
    <property type="protein sequence ID" value="CAF4343479.1"/>
    <property type="molecule type" value="Genomic_DNA"/>
</dbReference>
<dbReference type="InterPro" id="IPR016461">
    <property type="entry name" value="COMT-like"/>
</dbReference>
<dbReference type="Pfam" id="PF00891">
    <property type="entry name" value="Methyltransf_2"/>
    <property type="match status" value="1"/>
</dbReference>
<evidence type="ECO:0000256" key="2">
    <source>
        <dbReference type="ARBA" id="ARBA00022679"/>
    </source>
</evidence>
<keyword evidence="2" id="KW-0808">Transferase</keyword>
<organism evidence="5 7">
    <name type="scientific">Adineta steineri</name>
    <dbReference type="NCBI Taxonomy" id="433720"/>
    <lineage>
        <taxon>Eukaryota</taxon>
        <taxon>Metazoa</taxon>
        <taxon>Spiralia</taxon>
        <taxon>Gnathifera</taxon>
        <taxon>Rotifera</taxon>
        <taxon>Eurotatoria</taxon>
        <taxon>Bdelloidea</taxon>
        <taxon>Adinetida</taxon>
        <taxon>Adinetidae</taxon>
        <taxon>Adineta</taxon>
    </lineage>
</organism>
<evidence type="ECO:0000313" key="6">
    <source>
        <dbReference type="EMBL" id="CAF4343479.1"/>
    </source>
</evidence>
<dbReference type="Proteomes" id="UP000663845">
    <property type="component" value="Unassembled WGS sequence"/>
</dbReference>
<proteinExistence type="predicted"/>
<name>A0A815XV55_9BILA</name>
<evidence type="ECO:0000313" key="5">
    <source>
        <dbReference type="EMBL" id="CAF1561933.1"/>
    </source>
</evidence>
<dbReference type="GO" id="GO:0032259">
    <property type="term" value="P:methylation"/>
    <property type="evidence" value="ECO:0007669"/>
    <property type="project" value="UniProtKB-KW"/>
</dbReference>
<keyword evidence="1" id="KW-0489">Methyltransferase</keyword>
<dbReference type="EMBL" id="CAJNOG010006721">
    <property type="protein sequence ID" value="CAF1561933.1"/>
    <property type="molecule type" value="Genomic_DNA"/>
</dbReference>
<protein>
    <recommendedName>
        <fullName evidence="4">O-methyltransferase C-terminal domain-containing protein</fullName>
    </recommendedName>
</protein>
<accession>A0A815XV55</accession>
<dbReference type="Proteomes" id="UP000663844">
    <property type="component" value="Unassembled WGS sequence"/>
</dbReference>
<feature type="non-terminal residue" evidence="5">
    <location>
        <position position="1"/>
    </location>
</feature>
<dbReference type="InterPro" id="IPR029063">
    <property type="entry name" value="SAM-dependent_MTases_sf"/>
</dbReference>
<keyword evidence="3" id="KW-0949">S-adenosyl-L-methionine</keyword>
<evidence type="ECO:0000256" key="3">
    <source>
        <dbReference type="ARBA" id="ARBA00022691"/>
    </source>
</evidence>
<sequence length="52" mass="6219">VVVWVYFFLKYVKKYGTIPQADVYIMKNIIHDWNDNRAIDIFKAIQKAANEQ</sequence>
<dbReference type="Gene3D" id="3.40.50.150">
    <property type="entry name" value="Vaccinia Virus protein VP39"/>
    <property type="match status" value="1"/>
</dbReference>
<gene>
    <name evidence="5" type="ORF">JYZ213_LOCUS46932</name>
    <name evidence="6" type="ORF">OXD698_LOCUS48366</name>
</gene>
<dbReference type="InterPro" id="IPR001077">
    <property type="entry name" value="COMT_C"/>
</dbReference>
<dbReference type="AlphaFoldDB" id="A0A815XV55"/>
<feature type="domain" description="O-methyltransferase C-terminal" evidence="4">
    <location>
        <begin position="17"/>
        <end position="50"/>
    </location>
</feature>
<evidence type="ECO:0000313" key="7">
    <source>
        <dbReference type="Proteomes" id="UP000663845"/>
    </source>
</evidence>
<evidence type="ECO:0000259" key="4">
    <source>
        <dbReference type="Pfam" id="PF00891"/>
    </source>
</evidence>
<dbReference type="PROSITE" id="PS51683">
    <property type="entry name" value="SAM_OMT_II"/>
    <property type="match status" value="1"/>
</dbReference>
<evidence type="ECO:0000256" key="1">
    <source>
        <dbReference type="ARBA" id="ARBA00022603"/>
    </source>
</evidence>
<reference evidence="5" key="1">
    <citation type="submission" date="2021-02" db="EMBL/GenBank/DDBJ databases">
        <authorList>
            <person name="Nowell W R."/>
        </authorList>
    </citation>
    <scope>NUCLEOTIDE SEQUENCE</scope>
</reference>
<dbReference type="GO" id="GO:0008171">
    <property type="term" value="F:O-methyltransferase activity"/>
    <property type="evidence" value="ECO:0007669"/>
    <property type="project" value="InterPro"/>
</dbReference>